<reference evidence="2" key="1">
    <citation type="submission" date="2023-05" db="EMBL/GenBank/DDBJ databases">
        <title>Comparative genomics of Bacillaceae isolates and their secondary metabolite potential.</title>
        <authorList>
            <person name="Song L."/>
            <person name="Nielsen L.J."/>
            <person name="Mohite O."/>
            <person name="Xu X."/>
            <person name="Weber T."/>
            <person name="Kovacs A.T."/>
        </authorList>
    </citation>
    <scope>NUCLEOTIDE SEQUENCE</scope>
    <source>
        <strain evidence="2">LY1</strain>
    </source>
</reference>
<evidence type="ECO:0000313" key="3">
    <source>
        <dbReference type="Proteomes" id="UP001178322"/>
    </source>
</evidence>
<gene>
    <name evidence="2" type="primary">comGF</name>
    <name evidence="2" type="ORF">QNH24_16635</name>
</gene>
<dbReference type="Proteomes" id="UP001178322">
    <property type="component" value="Chromosome"/>
</dbReference>
<name>A0AAX3WRU9_9BACI</name>
<accession>A0AAX3WRU9</accession>
<proteinExistence type="predicted"/>
<evidence type="ECO:0000256" key="1">
    <source>
        <dbReference type="SAM" id="Phobius"/>
    </source>
</evidence>
<feature type="transmembrane region" description="Helical" evidence="1">
    <location>
        <begin position="12"/>
        <end position="33"/>
    </location>
</feature>
<keyword evidence="1" id="KW-0472">Membrane</keyword>
<sequence>MNEKGYTLLEALFQLVVFVLVMQLVVLIMLWYAEMKTTVISDEQSKWELFVYDLNSYFENITFFTIRQNQKRITFESGNTIHNIDCYNNLIRDQVNGGHVPMLIGINKCQFQYENNRVTVAVEFPSGIQKERTFYVPIIEK</sequence>
<protein>
    <submittedName>
        <fullName evidence="2">Competence type IV pilus minor pilin ComGF</fullName>
    </submittedName>
</protein>
<dbReference type="Pfam" id="PF15980">
    <property type="entry name" value="ComGF"/>
    <property type="match status" value="1"/>
</dbReference>
<evidence type="ECO:0000313" key="2">
    <source>
        <dbReference type="EMBL" id="WHY49949.1"/>
    </source>
</evidence>
<organism evidence="2 3">
    <name type="scientific">Lysinibacillus pakistanensis</name>
    <dbReference type="NCBI Taxonomy" id="759811"/>
    <lineage>
        <taxon>Bacteria</taxon>
        <taxon>Bacillati</taxon>
        <taxon>Bacillota</taxon>
        <taxon>Bacilli</taxon>
        <taxon>Bacillales</taxon>
        <taxon>Bacillaceae</taxon>
        <taxon>Lysinibacillus</taxon>
    </lineage>
</organism>
<dbReference type="RefSeq" id="WP_283868664.1">
    <property type="nucleotide sequence ID" value="NZ_CP126101.1"/>
</dbReference>
<dbReference type="InterPro" id="IPR016977">
    <property type="entry name" value="ComGF"/>
</dbReference>
<dbReference type="NCBIfam" id="NF041002">
    <property type="entry name" value="pilin_ComGF"/>
    <property type="match status" value="1"/>
</dbReference>
<dbReference type="EMBL" id="CP126101">
    <property type="protein sequence ID" value="WHY49949.1"/>
    <property type="molecule type" value="Genomic_DNA"/>
</dbReference>
<keyword evidence="1" id="KW-1133">Transmembrane helix</keyword>
<dbReference type="AlphaFoldDB" id="A0AAX3WRU9"/>
<keyword evidence="1" id="KW-0812">Transmembrane</keyword>